<proteinExistence type="predicted"/>
<evidence type="ECO:0000313" key="1">
    <source>
        <dbReference type="EMBL" id="PWA80697.1"/>
    </source>
</evidence>
<dbReference type="AlphaFoldDB" id="A0A2U1P4U1"/>
<sequence>MAWGEFFNAALDAGWLAGLKLGRSEEEVAAYVAGNENFDMAAVQNFRAAYDEMFLRPFPYIERVASSFRLPLADVMNILPAVEENTVGAGASGQNPSGPLVHFHTPMYFRWPWAF</sequence>
<name>A0A2U1P4U1_ARTAN</name>
<protein>
    <submittedName>
        <fullName evidence="1">Uncharacterized protein</fullName>
    </submittedName>
</protein>
<organism evidence="1 2">
    <name type="scientific">Artemisia annua</name>
    <name type="common">Sweet wormwood</name>
    <dbReference type="NCBI Taxonomy" id="35608"/>
    <lineage>
        <taxon>Eukaryota</taxon>
        <taxon>Viridiplantae</taxon>
        <taxon>Streptophyta</taxon>
        <taxon>Embryophyta</taxon>
        <taxon>Tracheophyta</taxon>
        <taxon>Spermatophyta</taxon>
        <taxon>Magnoliopsida</taxon>
        <taxon>eudicotyledons</taxon>
        <taxon>Gunneridae</taxon>
        <taxon>Pentapetalae</taxon>
        <taxon>asterids</taxon>
        <taxon>campanulids</taxon>
        <taxon>Asterales</taxon>
        <taxon>Asteraceae</taxon>
        <taxon>Asteroideae</taxon>
        <taxon>Anthemideae</taxon>
        <taxon>Artemisiinae</taxon>
        <taxon>Artemisia</taxon>
    </lineage>
</organism>
<gene>
    <name evidence="1" type="ORF">CTI12_AA195400</name>
</gene>
<dbReference type="EMBL" id="PKPP01001686">
    <property type="protein sequence ID" value="PWA80697.1"/>
    <property type="molecule type" value="Genomic_DNA"/>
</dbReference>
<comment type="caution">
    <text evidence="1">The sequence shown here is derived from an EMBL/GenBank/DDBJ whole genome shotgun (WGS) entry which is preliminary data.</text>
</comment>
<dbReference type="Proteomes" id="UP000245207">
    <property type="component" value="Unassembled WGS sequence"/>
</dbReference>
<keyword evidence="2" id="KW-1185">Reference proteome</keyword>
<reference evidence="1 2" key="1">
    <citation type="journal article" date="2018" name="Mol. Plant">
        <title>The genome of Artemisia annua provides insight into the evolution of Asteraceae family and artemisinin biosynthesis.</title>
        <authorList>
            <person name="Shen Q."/>
            <person name="Zhang L."/>
            <person name="Liao Z."/>
            <person name="Wang S."/>
            <person name="Yan T."/>
            <person name="Shi P."/>
            <person name="Liu M."/>
            <person name="Fu X."/>
            <person name="Pan Q."/>
            <person name="Wang Y."/>
            <person name="Lv Z."/>
            <person name="Lu X."/>
            <person name="Zhang F."/>
            <person name="Jiang W."/>
            <person name="Ma Y."/>
            <person name="Chen M."/>
            <person name="Hao X."/>
            <person name="Li L."/>
            <person name="Tang Y."/>
            <person name="Lv G."/>
            <person name="Zhou Y."/>
            <person name="Sun X."/>
            <person name="Brodelius P.E."/>
            <person name="Rose J.K.C."/>
            <person name="Tang K."/>
        </authorList>
    </citation>
    <scope>NUCLEOTIDE SEQUENCE [LARGE SCALE GENOMIC DNA]</scope>
    <source>
        <strain evidence="2">cv. Huhao1</strain>
        <tissue evidence="1">Leaf</tissue>
    </source>
</reference>
<evidence type="ECO:0000313" key="2">
    <source>
        <dbReference type="Proteomes" id="UP000245207"/>
    </source>
</evidence>
<accession>A0A2U1P4U1</accession>